<gene>
    <name evidence="2" type="ORF">C6N40_00740</name>
</gene>
<evidence type="ECO:0000313" key="2">
    <source>
        <dbReference type="EMBL" id="PRH83704.1"/>
    </source>
</evidence>
<feature type="signal peptide" evidence="1">
    <location>
        <begin position="1"/>
        <end position="22"/>
    </location>
</feature>
<name>A0A2P6MCH6_9GAMM</name>
<dbReference type="EMBL" id="PVLF01000001">
    <property type="protein sequence ID" value="PRH83704.1"/>
    <property type="molecule type" value="Genomic_DNA"/>
</dbReference>
<reference evidence="2 3" key="1">
    <citation type="submission" date="2018-03" db="EMBL/GenBank/DDBJ databases">
        <title>Arenimonas caeni sp. nov., isolated from activated sludge.</title>
        <authorList>
            <person name="Liu H."/>
        </authorList>
    </citation>
    <scope>NUCLEOTIDE SEQUENCE [LARGE SCALE GENOMIC DNA]</scope>
    <source>
        <strain evidence="3">z29</strain>
    </source>
</reference>
<keyword evidence="1" id="KW-0732">Signal</keyword>
<evidence type="ECO:0000313" key="3">
    <source>
        <dbReference type="Proteomes" id="UP000241736"/>
    </source>
</evidence>
<sequence length="261" mass="28096">MKRVDLLAAVALLASMTGNAWAQGFDALVLPPRFEDSARQGNVYRNVIEIQSASPSPTRFNIRTADWVLDANGDAVFDYKLAPDSCRPWVGLEATEALVEANGRKRLRFEVAVPADAPSGQCRFAIMVEGQPQTTEAGMSVAGRIGIIVYLTIGDGAARLAITDIRVESIEGRELPVVSVRNDGNAHGRLQGFVAGLDAEGRRWTLIPVSHPVLPGVTRQIPLEPIPDEDSGPAALAFPIQLRGQLDWGGQRIPVEGTANR</sequence>
<dbReference type="Proteomes" id="UP000241736">
    <property type="component" value="Unassembled WGS sequence"/>
</dbReference>
<evidence type="ECO:0000256" key="1">
    <source>
        <dbReference type="SAM" id="SignalP"/>
    </source>
</evidence>
<dbReference type="RefSeq" id="WP_106989092.1">
    <property type="nucleotide sequence ID" value="NZ_KZ679084.1"/>
</dbReference>
<dbReference type="AlphaFoldDB" id="A0A2P6MCH6"/>
<proteinExistence type="predicted"/>
<dbReference type="OrthoDB" id="8843687at2"/>
<evidence type="ECO:0008006" key="4">
    <source>
        <dbReference type="Google" id="ProtNLM"/>
    </source>
</evidence>
<protein>
    <recommendedName>
        <fullName evidence="4">Pili assembly chaperone N-terminal domain-containing protein</fullName>
    </recommendedName>
</protein>
<keyword evidence="3" id="KW-1185">Reference proteome</keyword>
<comment type="caution">
    <text evidence="2">The sequence shown here is derived from an EMBL/GenBank/DDBJ whole genome shotgun (WGS) entry which is preliminary data.</text>
</comment>
<organism evidence="2 3">
    <name type="scientific">Arenimonas caeni</name>
    <dbReference type="NCBI Taxonomy" id="2058085"/>
    <lineage>
        <taxon>Bacteria</taxon>
        <taxon>Pseudomonadati</taxon>
        <taxon>Pseudomonadota</taxon>
        <taxon>Gammaproteobacteria</taxon>
        <taxon>Lysobacterales</taxon>
        <taxon>Lysobacteraceae</taxon>
        <taxon>Arenimonas</taxon>
    </lineage>
</organism>
<accession>A0A2P6MCH6</accession>
<feature type="chain" id="PRO_5015184606" description="Pili assembly chaperone N-terminal domain-containing protein" evidence="1">
    <location>
        <begin position="23"/>
        <end position="261"/>
    </location>
</feature>